<evidence type="ECO:0000313" key="2">
    <source>
        <dbReference type="Proteomes" id="UP001234989"/>
    </source>
</evidence>
<sequence length="168" mass="19233">MRRKSARPWRPGKWKTEVEASDAVITCTILICDWMSIVCLNPGMTWLYPYYTGFNCNTKSVTLEIPGRERLEWDGVYMPKPAKIISFVWARKLMGQGCLDYLAHIQDVEVESPSIESIPVVSEFREVFPTNLPGMPPDRDINFCIDLETGTRPISIPPYRMTSVLDEV</sequence>
<evidence type="ECO:0000313" key="1">
    <source>
        <dbReference type="EMBL" id="WMV49658.1"/>
    </source>
</evidence>
<accession>A0AAF0UN14</accession>
<organism evidence="1 2">
    <name type="scientific">Solanum verrucosum</name>
    <dbReference type="NCBI Taxonomy" id="315347"/>
    <lineage>
        <taxon>Eukaryota</taxon>
        <taxon>Viridiplantae</taxon>
        <taxon>Streptophyta</taxon>
        <taxon>Embryophyta</taxon>
        <taxon>Tracheophyta</taxon>
        <taxon>Spermatophyta</taxon>
        <taxon>Magnoliopsida</taxon>
        <taxon>eudicotyledons</taxon>
        <taxon>Gunneridae</taxon>
        <taxon>Pentapetalae</taxon>
        <taxon>asterids</taxon>
        <taxon>lamiids</taxon>
        <taxon>Solanales</taxon>
        <taxon>Solanaceae</taxon>
        <taxon>Solanoideae</taxon>
        <taxon>Solaneae</taxon>
        <taxon>Solanum</taxon>
    </lineage>
</organism>
<reference evidence="1" key="1">
    <citation type="submission" date="2023-08" db="EMBL/GenBank/DDBJ databases">
        <title>A de novo genome assembly of Solanum verrucosum Schlechtendal, a Mexican diploid species geographically isolated from the other diploid A-genome species in potato relatives.</title>
        <authorList>
            <person name="Hosaka K."/>
        </authorList>
    </citation>
    <scope>NUCLEOTIDE SEQUENCE</scope>
    <source>
        <tissue evidence="1">Young leaves</tissue>
    </source>
</reference>
<dbReference type="Proteomes" id="UP001234989">
    <property type="component" value="Chromosome 10"/>
</dbReference>
<proteinExistence type="predicted"/>
<gene>
    <name evidence="1" type="ORF">MTR67_043043</name>
</gene>
<protein>
    <submittedName>
        <fullName evidence="1">Uncharacterized protein</fullName>
    </submittedName>
</protein>
<dbReference type="EMBL" id="CP133621">
    <property type="protein sequence ID" value="WMV49658.1"/>
    <property type="molecule type" value="Genomic_DNA"/>
</dbReference>
<dbReference type="AlphaFoldDB" id="A0AAF0UN14"/>
<keyword evidence="2" id="KW-1185">Reference proteome</keyword>
<name>A0AAF0UN14_SOLVR</name>